<evidence type="ECO:0000313" key="1">
    <source>
        <dbReference type="EMBL" id="EEF91866.1"/>
    </source>
</evidence>
<organism evidence="1 2">
    <name type="scientific">Bacteroides cellulosilyticus DSM 14838</name>
    <dbReference type="NCBI Taxonomy" id="537012"/>
    <lineage>
        <taxon>Bacteria</taxon>
        <taxon>Pseudomonadati</taxon>
        <taxon>Bacteroidota</taxon>
        <taxon>Bacteroidia</taxon>
        <taxon>Bacteroidales</taxon>
        <taxon>Bacteroidaceae</taxon>
        <taxon>Bacteroides</taxon>
    </lineage>
</organism>
<accession>E2N890</accession>
<dbReference type="AlphaFoldDB" id="E2N890"/>
<reference evidence="1 2" key="2">
    <citation type="submission" date="2009-01" db="EMBL/GenBank/DDBJ databases">
        <title>Draft genome sequence of Bacteroides cellulosilyticus (DSM 14838).</title>
        <authorList>
            <person name="Sudarsanam P."/>
            <person name="Ley R."/>
            <person name="Guruge J."/>
            <person name="Turnbaugh P.J."/>
            <person name="Mahowald M."/>
            <person name="Liep D."/>
            <person name="Gordon J."/>
        </authorList>
    </citation>
    <scope>NUCLEOTIDE SEQUENCE [LARGE SCALE GENOMIC DNA]</scope>
    <source>
        <strain evidence="1 2">DSM 14838</strain>
    </source>
</reference>
<evidence type="ECO:0000313" key="2">
    <source>
        <dbReference type="Proteomes" id="UP000003711"/>
    </source>
</evidence>
<name>E2N890_9BACE</name>
<gene>
    <name evidence="1" type="ORF">BACCELL_00485</name>
</gene>
<comment type="caution">
    <text evidence="1">The sequence shown here is derived from an EMBL/GenBank/DDBJ whole genome shotgun (WGS) entry which is preliminary data.</text>
</comment>
<proteinExistence type="predicted"/>
<protein>
    <submittedName>
        <fullName evidence="1">Uncharacterized protein</fullName>
    </submittedName>
</protein>
<dbReference type="EMBL" id="ACCH01000042">
    <property type="protein sequence ID" value="EEF91866.1"/>
    <property type="molecule type" value="Genomic_DNA"/>
</dbReference>
<reference evidence="1 2" key="1">
    <citation type="submission" date="2008-12" db="EMBL/GenBank/DDBJ databases">
        <authorList>
            <person name="Fulton L."/>
            <person name="Clifton S."/>
            <person name="Fulton B."/>
            <person name="Xu J."/>
            <person name="Minx P."/>
            <person name="Pepin K.H."/>
            <person name="Johnson M."/>
            <person name="Bhonagiri V."/>
            <person name="Nash W.E."/>
            <person name="Mardis E.R."/>
            <person name="Wilson R.K."/>
        </authorList>
    </citation>
    <scope>NUCLEOTIDE SEQUENCE [LARGE SCALE GENOMIC DNA]</scope>
    <source>
        <strain evidence="1 2">DSM 14838</strain>
    </source>
</reference>
<dbReference type="HOGENOM" id="CLU_1465417_0_0_10"/>
<sequence>MRCVVFLSQRIFFDATVSTARFTGTGAVKTTDGADVGPCHVLADEGAGDGTALAARLGDEADAGTGDLVGVHLLGAVHALAVGDAGVVESAQTFHVDGATGVHTAPQHQAEGFERGLAVGAAHGGDEGDLLAKLVHLDRFTHAHGLGMPLLGHLFVNRFEKCHTLWFLSKTCPVGHSEGVEDLC</sequence>
<dbReference type="Proteomes" id="UP000003711">
    <property type="component" value="Unassembled WGS sequence"/>
</dbReference>